<evidence type="ECO:0000259" key="2">
    <source>
        <dbReference type="Pfam" id="PF13088"/>
    </source>
</evidence>
<accession>A0AAN6M4R3</accession>
<dbReference type="InterPro" id="IPR011040">
    <property type="entry name" value="Sialidase"/>
</dbReference>
<dbReference type="PANTHER" id="PTHR38792">
    <property type="entry name" value="BNR/ASP-BOX REPEAT DOMAIN PROTEIN (AFU_ORTHOLOGUE AFUA_7G06430)-RELATED"/>
    <property type="match status" value="1"/>
</dbReference>
<dbReference type="Gene3D" id="2.120.10.10">
    <property type="match status" value="1"/>
</dbReference>
<keyword evidence="4" id="KW-1185">Reference proteome</keyword>
<proteinExistence type="predicted"/>
<protein>
    <recommendedName>
        <fullName evidence="2">Sialidase domain-containing protein</fullName>
    </recommendedName>
</protein>
<dbReference type="SUPFAM" id="SSF50939">
    <property type="entry name" value="Sialidases"/>
    <property type="match status" value="1"/>
</dbReference>
<name>A0AAN6M4R3_9PLEO</name>
<dbReference type="CDD" id="cd15482">
    <property type="entry name" value="Sialidase_non-viral"/>
    <property type="match status" value="1"/>
</dbReference>
<feature type="signal peptide" evidence="1">
    <location>
        <begin position="1"/>
        <end position="15"/>
    </location>
</feature>
<dbReference type="EMBL" id="WVTA01000003">
    <property type="protein sequence ID" value="KAK3214857.1"/>
    <property type="molecule type" value="Genomic_DNA"/>
</dbReference>
<evidence type="ECO:0000256" key="1">
    <source>
        <dbReference type="SAM" id="SignalP"/>
    </source>
</evidence>
<feature type="chain" id="PRO_5042826051" description="Sialidase domain-containing protein" evidence="1">
    <location>
        <begin position="16"/>
        <end position="349"/>
    </location>
</feature>
<sequence>MQLLSTLLKSSAILAFSVSAQAPVKDGGAVVFGKSGTYPRAVRLADRSLLGVYTQDVGSNRTLTTVRSTNNGASWEPLGTIDRAPKATRDLDNPYVHQMPNGQILCAFRNHDLGNGPGKDPTWYRITVTVSDNLGKDWRFLTQAIEMPGGEDGPWEPFMQTALDGSTQLYYSKETGPGGQDSIVRETRDNGKTWSAERVFTGSDTNARDGMLGVAPVAPNSATKVAIFESGTNGHFIVQTVRTTTDGKTWEPTRYTVSSNSGWSAGAPQIIRVGSTLVASFGTNENGGTWPEGALALKVSRDQGRTWTDQTVVHELPAMWAGLIGLDDTTFLALYETRGTSYAQKMRLG</sequence>
<dbReference type="Pfam" id="PF13088">
    <property type="entry name" value="BNR_2"/>
    <property type="match status" value="1"/>
</dbReference>
<organism evidence="3 4">
    <name type="scientific">Pseudopithomyces chartarum</name>
    <dbReference type="NCBI Taxonomy" id="1892770"/>
    <lineage>
        <taxon>Eukaryota</taxon>
        <taxon>Fungi</taxon>
        <taxon>Dikarya</taxon>
        <taxon>Ascomycota</taxon>
        <taxon>Pezizomycotina</taxon>
        <taxon>Dothideomycetes</taxon>
        <taxon>Pleosporomycetidae</taxon>
        <taxon>Pleosporales</taxon>
        <taxon>Massarineae</taxon>
        <taxon>Didymosphaeriaceae</taxon>
        <taxon>Pseudopithomyces</taxon>
    </lineage>
</organism>
<dbReference type="Proteomes" id="UP001280581">
    <property type="component" value="Unassembled WGS sequence"/>
</dbReference>
<reference evidence="3 4" key="1">
    <citation type="submission" date="2021-02" db="EMBL/GenBank/DDBJ databases">
        <title>Genome assembly of Pseudopithomyces chartarum.</title>
        <authorList>
            <person name="Jauregui R."/>
            <person name="Singh J."/>
            <person name="Voisey C."/>
        </authorList>
    </citation>
    <scope>NUCLEOTIDE SEQUENCE [LARGE SCALE GENOMIC DNA]</scope>
    <source>
        <strain evidence="3 4">AGR01</strain>
    </source>
</reference>
<dbReference type="InterPro" id="IPR036278">
    <property type="entry name" value="Sialidase_sf"/>
</dbReference>
<comment type="caution">
    <text evidence="3">The sequence shown here is derived from an EMBL/GenBank/DDBJ whole genome shotgun (WGS) entry which is preliminary data.</text>
</comment>
<gene>
    <name evidence="3" type="ORF">GRF29_19g1471154</name>
</gene>
<evidence type="ECO:0000313" key="3">
    <source>
        <dbReference type="EMBL" id="KAK3214857.1"/>
    </source>
</evidence>
<dbReference type="AlphaFoldDB" id="A0AAN6M4R3"/>
<dbReference type="PANTHER" id="PTHR38792:SF3">
    <property type="entry name" value="BNR_ASP-BOX REPEAT DOMAIN PROTEIN (AFU_ORTHOLOGUE AFUA_7G06430)-RELATED"/>
    <property type="match status" value="1"/>
</dbReference>
<feature type="domain" description="Sialidase" evidence="2">
    <location>
        <begin position="68"/>
        <end position="317"/>
    </location>
</feature>
<keyword evidence="1" id="KW-0732">Signal</keyword>
<evidence type="ECO:0000313" key="4">
    <source>
        <dbReference type="Proteomes" id="UP001280581"/>
    </source>
</evidence>